<dbReference type="Proteomes" id="UP000531561">
    <property type="component" value="Unassembled WGS sequence"/>
</dbReference>
<name>A0A8H6AN24_9HELO</name>
<evidence type="ECO:0000313" key="2">
    <source>
        <dbReference type="Proteomes" id="UP000531561"/>
    </source>
</evidence>
<feature type="non-terminal residue" evidence="1">
    <location>
        <position position="102"/>
    </location>
</feature>
<comment type="caution">
    <text evidence="1">The sequence shown here is derived from an EMBL/GenBank/DDBJ whole genome shotgun (WGS) entry which is preliminary data.</text>
</comment>
<keyword evidence="2" id="KW-1185">Reference proteome</keyword>
<dbReference type="RefSeq" id="XP_037189494.1">
    <property type="nucleotide sequence ID" value="XM_037340271.1"/>
</dbReference>
<protein>
    <submittedName>
        <fullName evidence="1">Uncharacterized protein</fullName>
    </submittedName>
</protein>
<evidence type="ECO:0000313" key="1">
    <source>
        <dbReference type="EMBL" id="KAF5870547.1"/>
    </source>
</evidence>
<reference evidence="1 2" key="1">
    <citation type="journal article" date="2020" name="Phytopathology">
        <title>A high-quality genome resource of Botrytis fragariae, a new and rapidly spreading fungal pathogen causing strawberry gray mold in the U.S.A.</title>
        <authorList>
            <person name="Wu Y."/>
            <person name="Saski C.A."/>
            <person name="Schnabel G."/>
            <person name="Xiao S."/>
            <person name="Hu M."/>
        </authorList>
    </citation>
    <scope>NUCLEOTIDE SEQUENCE [LARGE SCALE GENOMIC DNA]</scope>
    <source>
        <strain evidence="1 2">BVB16</strain>
    </source>
</reference>
<dbReference type="AlphaFoldDB" id="A0A8H6AN24"/>
<accession>A0A8H6AN24</accession>
<proteinExistence type="predicted"/>
<organism evidence="1 2">
    <name type="scientific">Botrytis fragariae</name>
    <dbReference type="NCBI Taxonomy" id="1964551"/>
    <lineage>
        <taxon>Eukaryota</taxon>
        <taxon>Fungi</taxon>
        <taxon>Dikarya</taxon>
        <taxon>Ascomycota</taxon>
        <taxon>Pezizomycotina</taxon>
        <taxon>Leotiomycetes</taxon>
        <taxon>Helotiales</taxon>
        <taxon>Sclerotiniaceae</taxon>
        <taxon>Botrytis</taxon>
    </lineage>
</organism>
<dbReference type="EMBL" id="JABFCT010000014">
    <property type="protein sequence ID" value="KAF5870547.1"/>
    <property type="molecule type" value="Genomic_DNA"/>
</dbReference>
<gene>
    <name evidence="1" type="ORF">Bfra_009935</name>
</gene>
<dbReference type="GeneID" id="59263963"/>
<sequence length="102" mass="10987">TRGGKQKYVAQNKSTFSSSSVVPQASNIFGATNREHTLSCSGAGQGSAAELQLSVVELLQQITVRTDNAQASSMVIIIRIPLEQLNLKAFRKPCATELIYAF</sequence>